<dbReference type="SMART" id="SM00388">
    <property type="entry name" value="HisKA"/>
    <property type="match status" value="1"/>
</dbReference>
<dbReference type="Pfam" id="PF02518">
    <property type="entry name" value="HATPase_c"/>
    <property type="match status" value="1"/>
</dbReference>
<keyword evidence="4" id="KW-0175">Coiled coil</keyword>
<dbReference type="InterPro" id="IPR036890">
    <property type="entry name" value="HATPase_C_sf"/>
</dbReference>
<dbReference type="RefSeq" id="WP_127698675.1">
    <property type="nucleotide sequence ID" value="NZ_SACS01000007.1"/>
</dbReference>
<feature type="coiled-coil region" evidence="4">
    <location>
        <begin position="236"/>
        <end position="266"/>
    </location>
</feature>
<dbReference type="GO" id="GO:0000155">
    <property type="term" value="F:phosphorelay sensor kinase activity"/>
    <property type="evidence" value="ECO:0007669"/>
    <property type="project" value="InterPro"/>
</dbReference>
<proteinExistence type="predicted"/>
<dbReference type="CDD" id="cd00082">
    <property type="entry name" value="HisKA"/>
    <property type="match status" value="1"/>
</dbReference>
<dbReference type="AlphaFoldDB" id="A0A437QZJ1"/>
<dbReference type="Gene3D" id="3.30.565.10">
    <property type="entry name" value="Histidine kinase-like ATPase, C-terminal domain"/>
    <property type="match status" value="1"/>
</dbReference>
<keyword evidence="8" id="KW-1185">Reference proteome</keyword>
<feature type="domain" description="Histidine kinase" evidence="6">
    <location>
        <begin position="275"/>
        <end position="504"/>
    </location>
</feature>
<keyword evidence="3" id="KW-0597">Phosphoprotein</keyword>
<dbReference type="SMART" id="SM00387">
    <property type="entry name" value="HATPase_c"/>
    <property type="match status" value="1"/>
</dbReference>
<keyword evidence="5" id="KW-0812">Transmembrane</keyword>
<keyword evidence="5" id="KW-1133">Transmembrane helix</keyword>
<keyword evidence="7" id="KW-0418">Kinase</keyword>
<dbReference type="PRINTS" id="PR00344">
    <property type="entry name" value="BCTRLSENSOR"/>
</dbReference>
<name>A0A437QZJ1_9GAMM</name>
<organism evidence="7 8">
    <name type="scientific">Rheinheimera riviphila</name>
    <dbReference type="NCBI Taxonomy" id="1834037"/>
    <lineage>
        <taxon>Bacteria</taxon>
        <taxon>Pseudomonadati</taxon>
        <taxon>Pseudomonadota</taxon>
        <taxon>Gammaproteobacteria</taxon>
        <taxon>Chromatiales</taxon>
        <taxon>Chromatiaceae</taxon>
        <taxon>Rheinheimera</taxon>
    </lineage>
</organism>
<protein>
    <recommendedName>
        <fullName evidence="2">histidine kinase</fullName>
        <ecNumber evidence="2">2.7.13.3</ecNumber>
    </recommendedName>
</protein>
<comment type="catalytic activity">
    <reaction evidence="1">
        <text>ATP + protein L-histidine = ADP + protein N-phospho-L-histidine.</text>
        <dbReference type="EC" id="2.7.13.3"/>
    </reaction>
</comment>
<dbReference type="SUPFAM" id="SSF47384">
    <property type="entry name" value="Homodimeric domain of signal transducing histidine kinase"/>
    <property type="match status" value="1"/>
</dbReference>
<keyword evidence="5" id="KW-0472">Membrane</keyword>
<dbReference type="PANTHER" id="PTHR43065">
    <property type="entry name" value="SENSOR HISTIDINE KINASE"/>
    <property type="match status" value="1"/>
</dbReference>
<dbReference type="Gene3D" id="1.10.287.130">
    <property type="match status" value="1"/>
</dbReference>
<dbReference type="InterPro" id="IPR004358">
    <property type="entry name" value="Sig_transdc_His_kin-like_C"/>
</dbReference>
<sequence length="504" mass="55826">MAANSTSGFSLKLTGKLLVVITVILVSCQLLMSGFYWVTNAQKLQQAHQQHLQQLQITLGQTIAIDVWNFNPGSLEVLLKPYLNDEAIKAITVRDMQQNQLTLPRTAGNPAPATARSSQPLFLTIAGNNEQIGQLQIIDDITYIHQELRQNLQRQFTELLIMLVLLAIGLTFTLHLLVLRPLCKLHHALMEAIQNKTDTVQNPLLGLHDEFEEVAAGMVALSDRLSGDMQQILQSQTALMAAKEKTEQALQDLKQTQEALLQSEKQASLGALVSGVAHEVNTPLGIIITSVTCMHEQLHRIHKDMTAGKLTRQVLQDNVSSLLEAAQLITHNADRASQLVTNFKLLAKEQSTEAERSFDLSAYLTEVLQSLQPQLAKAHIELQMQLEPKITLVGMPGLFHQVLSTMVSNVIQHAYPRGEGGYCKVELYRQNQFLMLALSDGGQGIEHDQLKHVFDPFYTTQLGTGTSGLGLAIVHRIVRSNLCGQISVQSREQEGTRFEIQIPA</sequence>
<dbReference type="PROSITE" id="PS50109">
    <property type="entry name" value="HIS_KIN"/>
    <property type="match status" value="1"/>
</dbReference>
<evidence type="ECO:0000313" key="7">
    <source>
        <dbReference type="EMBL" id="RVU39945.1"/>
    </source>
</evidence>
<dbReference type="Proteomes" id="UP000283077">
    <property type="component" value="Unassembled WGS sequence"/>
</dbReference>
<feature type="transmembrane region" description="Helical" evidence="5">
    <location>
        <begin position="159"/>
        <end position="179"/>
    </location>
</feature>
<gene>
    <name evidence="7" type="ORF">EOE67_08530</name>
</gene>
<keyword evidence="7" id="KW-0808">Transferase</keyword>
<dbReference type="InterPro" id="IPR003661">
    <property type="entry name" value="HisK_dim/P_dom"/>
</dbReference>
<dbReference type="InterPro" id="IPR036097">
    <property type="entry name" value="HisK_dim/P_sf"/>
</dbReference>
<evidence type="ECO:0000256" key="3">
    <source>
        <dbReference type="ARBA" id="ARBA00022553"/>
    </source>
</evidence>
<evidence type="ECO:0000256" key="4">
    <source>
        <dbReference type="SAM" id="Coils"/>
    </source>
</evidence>
<evidence type="ECO:0000256" key="2">
    <source>
        <dbReference type="ARBA" id="ARBA00012438"/>
    </source>
</evidence>
<evidence type="ECO:0000256" key="1">
    <source>
        <dbReference type="ARBA" id="ARBA00000085"/>
    </source>
</evidence>
<evidence type="ECO:0000256" key="5">
    <source>
        <dbReference type="SAM" id="Phobius"/>
    </source>
</evidence>
<dbReference type="PANTHER" id="PTHR43065:SF47">
    <property type="match status" value="1"/>
</dbReference>
<dbReference type="SUPFAM" id="SSF55874">
    <property type="entry name" value="ATPase domain of HSP90 chaperone/DNA topoisomerase II/histidine kinase"/>
    <property type="match status" value="1"/>
</dbReference>
<feature type="transmembrane region" description="Helical" evidence="5">
    <location>
        <begin position="17"/>
        <end position="38"/>
    </location>
</feature>
<dbReference type="EMBL" id="SACS01000007">
    <property type="protein sequence ID" value="RVU39945.1"/>
    <property type="molecule type" value="Genomic_DNA"/>
</dbReference>
<accession>A0A437QZJ1</accession>
<evidence type="ECO:0000259" key="6">
    <source>
        <dbReference type="PROSITE" id="PS50109"/>
    </source>
</evidence>
<dbReference type="InterPro" id="IPR005467">
    <property type="entry name" value="His_kinase_dom"/>
</dbReference>
<evidence type="ECO:0000313" key="8">
    <source>
        <dbReference type="Proteomes" id="UP000283077"/>
    </source>
</evidence>
<dbReference type="OrthoDB" id="1931120at2"/>
<dbReference type="EC" id="2.7.13.3" evidence="2"/>
<reference evidence="7 8" key="1">
    <citation type="submission" date="2019-01" db="EMBL/GenBank/DDBJ databases">
        <authorList>
            <person name="Chen W.-M."/>
        </authorList>
    </citation>
    <scope>NUCLEOTIDE SEQUENCE [LARGE SCALE GENOMIC DNA]</scope>
    <source>
        <strain evidence="7 8">KYPC3</strain>
    </source>
</reference>
<comment type="caution">
    <text evidence="7">The sequence shown here is derived from an EMBL/GenBank/DDBJ whole genome shotgun (WGS) entry which is preliminary data.</text>
</comment>
<dbReference type="InterPro" id="IPR003594">
    <property type="entry name" value="HATPase_dom"/>
</dbReference>